<dbReference type="Proteomes" id="UP001151699">
    <property type="component" value="Chromosome A"/>
</dbReference>
<keyword evidence="7" id="KW-1185">Reference proteome</keyword>
<organism evidence="6 7">
    <name type="scientific">Pseudolycoriella hygida</name>
    <dbReference type="NCBI Taxonomy" id="35572"/>
    <lineage>
        <taxon>Eukaryota</taxon>
        <taxon>Metazoa</taxon>
        <taxon>Ecdysozoa</taxon>
        <taxon>Arthropoda</taxon>
        <taxon>Hexapoda</taxon>
        <taxon>Insecta</taxon>
        <taxon>Pterygota</taxon>
        <taxon>Neoptera</taxon>
        <taxon>Endopterygota</taxon>
        <taxon>Diptera</taxon>
        <taxon>Nematocera</taxon>
        <taxon>Sciaroidea</taxon>
        <taxon>Sciaridae</taxon>
        <taxon>Pseudolycoriella</taxon>
    </lineage>
</organism>
<reference evidence="6" key="1">
    <citation type="submission" date="2022-07" db="EMBL/GenBank/DDBJ databases">
        <authorList>
            <person name="Trinca V."/>
            <person name="Uliana J.V.C."/>
            <person name="Torres T.T."/>
            <person name="Ward R.J."/>
            <person name="Monesi N."/>
        </authorList>
    </citation>
    <scope>NUCLEOTIDE SEQUENCE</scope>
    <source>
        <strain evidence="6">HSMRA1968</strain>
        <tissue evidence="6">Whole embryos</tissue>
    </source>
</reference>
<dbReference type="EMBL" id="WJQU01000001">
    <property type="protein sequence ID" value="KAJ6648734.1"/>
    <property type="molecule type" value="Genomic_DNA"/>
</dbReference>
<evidence type="ECO:0000256" key="2">
    <source>
        <dbReference type="ARBA" id="ARBA00017553"/>
    </source>
</evidence>
<proteinExistence type="inferred from homology"/>
<dbReference type="InterPro" id="IPR048348">
    <property type="entry name" value="CCDC22_CC"/>
</dbReference>
<dbReference type="Pfam" id="PF05667">
    <property type="entry name" value="CCDC22_CC"/>
    <property type="match status" value="1"/>
</dbReference>
<sequence>MEEIEEMIIHSLRQIGCDIDDTITNLSDFSPEKIFETVSKCLLSIKSTLELPSSLPPSMAQRFGVATKLSEACVSIGFRGDIGYQTFLYSNIIELRRVFMFLIERLPKESEKLPLAQPTDKLSLIEQDIARNIGIQLNASWTPQYCKKNGITKLGNVVVVQNHPFLPQNLNIPFVSKQNVVQKLREYWKRSPTVFQQTQSMNLCASLVHKNDIDRLDEHSKSFDKLLNALGKQPTIGVRTTSKDHLRNIKSVQQLTLNNVEIKNQNDIVAMPEISPVDALNFDINKLKESIEQCVLNRKTLMSRMNDVKELKAKEEESVLKLKEQRKIAERTHILLENPEVNITKMGAVLEATKERMNHLKEQWNERRIPLMEQLEQTQQSTSKQYSQTRHIMDQIKSTREKADEVSEDLKNKISVHVQLASELEKLNNNISRNAYTSRIMEIIGNIKKQKDDIDKVLNDTRLLQKEINNITGQLDRQFAVTDDLMFTNAKRDEHSKRAYKLLATLHGDCSDLIALVRETGALMREVRDVEDQIENEKNRNISSNLERITADLKLVETEGKDLQEKIKKASDMRTNK</sequence>
<accession>A0A9Q0NEB7</accession>
<feature type="domain" description="CCDC22 coiled-coil" evidence="4">
    <location>
        <begin position="219"/>
        <end position="539"/>
    </location>
</feature>
<comment type="caution">
    <text evidence="6">The sequence shown here is derived from an EMBL/GenBank/DDBJ whole genome shotgun (WGS) entry which is preliminary data.</text>
</comment>
<evidence type="ECO:0000313" key="7">
    <source>
        <dbReference type="Proteomes" id="UP001151699"/>
    </source>
</evidence>
<dbReference type="PANTHER" id="PTHR15668:SF4">
    <property type="entry name" value="COILED-COIL DOMAIN-CONTAINING PROTEIN 22"/>
    <property type="match status" value="1"/>
</dbReference>
<gene>
    <name evidence="6" type="ORF">Bhyg_03965</name>
</gene>
<feature type="coiled-coil region" evidence="3">
    <location>
        <begin position="305"/>
        <end position="332"/>
    </location>
</feature>
<feature type="coiled-coil region" evidence="3">
    <location>
        <begin position="520"/>
        <end position="573"/>
    </location>
</feature>
<feature type="domain" description="CCDC22 N-terminal" evidence="5">
    <location>
        <begin position="1"/>
        <end position="107"/>
    </location>
</feature>
<comment type="similarity">
    <text evidence="1">Belongs to the CCDC22 family.</text>
</comment>
<evidence type="ECO:0000256" key="3">
    <source>
        <dbReference type="SAM" id="Coils"/>
    </source>
</evidence>
<evidence type="ECO:0000313" key="6">
    <source>
        <dbReference type="EMBL" id="KAJ6648734.1"/>
    </source>
</evidence>
<dbReference type="InterPro" id="IPR048349">
    <property type="entry name" value="CCDC22_N"/>
</dbReference>
<dbReference type="OrthoDB" id="10266736at2759"/>
<evidence type="ECO:0000256" key="1">
    <source>
        <dbReference type="ARBA" id="ARBA00006438"/>
    </source>
</evidence>
<dbReference type="GO" id="GO:0097602">
    <property type="term" value="F:cullin family protein binding"/>
    <property type="evidence" value="ECO:0007669"/>
    <property type="project" value="TreeGrafter"/>
</dbReference>
<protein>
    <recommendedName>
        <fullName evidence="2">Coiled-coil domain-containing protein 22 homolog</fullName>
    </recommendedName>
</protein>
<keyword evidence="3" id="KW-0175">Coiled coil</keyword>
<evidence type="ECO:0000259" key="4">
    <source>
        <dbReference type="Pfam" id="PF05667"/>
    </source>
</evidence>
<name>A0A9Q0NEB7_9DIPT</name>
<dbReference type="PANTHER" id="PTHR15668">
    <property type="entry name" value="JM1 PROTEIN"/>
    <property type="match status" value="1"/>
</dbReference>
<dbReference type="GO" id="GO:2000060">
    <property type="term" value="P:positive regulation of ubiquitin-dependent protein catabolic process"/>
    <property type="evidence" value="ECO:0007669"/>
    <property type="project" value="TreeGrafter"/>
</dbReference>
<dbReference type="Pfam" id="PF21674">
    <property type="entry name" value="CCDC22_N"/>
    <property type="match status" value="1"/>
</dbReference>
<dbReference type="AlphaFoldDB" id="A0A9Q0NEB7"/>
<evidence type="ECO:0000259" key="5">
    <source>
        <dbReference type="Pfam" id="PF21674"/>
    </source>
</evidence>
<dbReference type="InterPro" id="IPR008530">
    <property type="entry name" value="CCDC22"/>
</dbReference>